<proteinExistence type="predicted"/>
<accession>A0AC34RBJ8</accession>
<sequence>MIVIKIVKSMIKMKLVVAVVVFIFLGKIKAEYRTYSNGTSFLEEPTRFLRPTVTNPGDEFEQNIFASQFHNSNISAIKNTELPIQYLIRGIRAVLARMDFCVVNQIYEKHGFSSPFMGTMIRPMFMYDHSSGHELRVEIFIGEMQSEK</sequence>
<evidence type="ECO:0000313" key="1">
    <source>
        <dbReference type="Proteomes" id="UP000887576"/>
    </source>
</evidence>
<name>A0AC34RBJ8_9BILA</name>
<organism evidence="1 2">
    <name type="scientific">Panagrolaimus sp. JU765</name>
    <dbReference type="NCBI Taxonomy" id="591449"/>
    <lineage>
        <taxon>Eukaryota</taxon>
        <taxon>Metazoa</taxon>
        <taxon>Ecdysozoa</taxon>
        <taxon>Nematoda</taxon>
        <taxon>Chromadorea</taxon>
        <taxon>Rhabditida</taxon>
        <taxon>Tylenchina</taxon>
        <taxon>Panagrolaimomorpha</taxon>
        <taxon>Panagrolaimoidea</taxon>
        <taxon>Panagrolaimidae</taxon>
        <taxon>Panagrolaimus</taxon>
    </lineage>
</organism>
<reference evidence="2" key="1">
    <citation type="submission" date="2022-11" db="UniProtKB">
        <authorList>
            <consortium name="WormBaseParasite"/>
        </authorList>
    </citation>
    <scope>IDENTIFICATION</scope>
</reference>
<protein>
    <submittedName>
        <fullName evidence="2">Uncharacterized protein</fullName>
    </submittedName>
</protein>
<dbReference type="Proteomes" id="UP000887576">
    <property type="component" value="Unplaced"/>
</dbReference>
<evidence type="ECO:0000313" key="2">
    <source>
        <dbReference type="WBParaSite" id="JU765_v2.g5430.t1"/>
    </source>
</evidence>
<dbReference type="WBParaSite" id="JU765_v2.g5430.t1">
    <property type="protein sequence ID" value="JU765_v2.g5430.t1"/>
    <property type="gene ID" value="JU765_v2.g5430"/>
</dbReference>